<reference evidence="2 3" key="1">
    <citation type="submission" date="2019-03" db="EMBL/GenBank/DDBJ databases">
        <title>Freshwater and sediment microbial communities from various areas in North America, analyzing microbe dynamics in response to fracking.</title>
        <authorList>
            <person name="Lamendella R."/>
        </authorList>
    </citation>
    <scope>NUCLEOTIDE SEQUENCE [LARGE SCALE GENOMIC DNA]</scope>
    <source>
        <strain evidence="2 3">175.2</strain>
    </source>
</reference>
<dbReference type="Proteomes" id="UP000295097">
    <property type="component" value="Unassembled WGS sequence"/>
</dbReference>
<dbReference type="RefSeq" id="WP_132313706.1">
    <property type="nucleotide sequence ID" value="NZ_SMAR01000033.1"/>
</dbReference>
<evidence type="ECO:0000313" key="2">
    <source>
        <dbReference type="EMBL" id="TCT34661.1"/>
    </source>
</evidence>
<sequence>MFSNIKAIAGALAGAVVAAAMVYLVFQLVVVPNAREGGREAERADINQDTLNAVKERVKDDAKRETLSGYELCLDYFRHRGRLPECEQLRSLREEQP</sequence>
<dbReference type="AlphaFoldDB" id="A0A4R3NIV8"/>
<accession>A0A4R3NIV8</accession>
<name>A0A4R3NIV8_9HYPH</name>
<organism evidence="2 3">
    <name type="scientific">Martelella mediterranea</name>
    <dbReference type="NCBI Taxonomy" id="293089"/>
    <lineage>
        <taxon>Bacteria</taxon>
        <taxon>Pseudomonadati</taxon>
        <taxon>Pseudomonadota</taxon>
        <taxon>Alphaproteobacteria</taxon>
        <taxon>Hyphomicrobiales</taxon>
        <taxon>Aurantimonadaceae</taxon>
        <taxon>Martelella</taxon>
    </lineage>
</organism>
<dbReference type="OrthoDB" id="8455436at2"/>
<proteinExistence type="predicted"/>
<dbReference type="EMBL" id="SMAR01000033">
    <property type="protein sequence ID" value="TCT34661.1"/>
    <property type="molecule type" value="Genomic_DNA"/>
</dbReference>
<comment type="caution">
    <text evidence="2">The sequence shown here is derived from an EMBL/GenBank/DDBJ whole genome shotgun (WGS) entry which is preliminary data.</text>
</comment>
<gene>
    <name evidence="2" type="ORF">EDC90_103355</name>
</gene>
<evidence type="ECO:0000256" key="1">
    <source>
        <dbReference type="SAM" id="Phobius"/>
    </source>
</evidence>
<keyword evidence="3" id="KW-1185">Reference proteome</keyword>
<protein>
    <submittedName>
        <fullName evidence="2">Uncharacterized protein</fullName>
    </submittedName>
</protein>
<feature type="transmembrane region" description="Helical" evidence="1">
    <location>
        <begin position="7"/>
        <end position="26"/>
    </location>
</feature>
<keyword evidence="1" id="KW-0812">Transmembrane</keyword>
<evidence type="ECO:0000313" key="3">
    <source>
        <dbReference type="Proteomes" id="UP000295097"/>
    </source>
</evidence>
<keyword evidence="1" id="KW-0472">Membrane</keyword>
<keyword evidence="1" id="KW-1133">Transmembrane helix</keyword>